<feature type="binding site" evidence="2">
    <location>
        <position position="105"/>
    </location>
    <ligand>
        <name>Mn(2+)</name>
        <dbReference type="ChEBI" id="CHEBI:29035"/>
        <label>2</label>
    </ligand>
</feature>
<gene>
    <name evidence="3" type="ORF">GMA64_05360</name>
</gene>
<protein>
    <submittedName>
        <fullName evidence="3">Amidohydrolase</fullName>
    </submittedName>
</protein>
<dbReference type="SUPFAM" id="SSF53187">
    <property type="entry name" value="Zn-dependent exopeptidases"/>
    <property type="match status" value="1"/>
</dbReference>
<dbReference type="InterPro" id="IPR002933">
    <property type="entry name" value="Peptidase_M20"/>
</dbReference>
<organism evidence="3">
    <name type="scientific">Turicibacter sanguinis</name>
    <dbReference type="NCBI Taxonomy" id="154288"/>
    <lineage>
        <taxon>Bacteria</taxon>
        <taxon>Bacillati</taxon>
        <taxon>Bacillota</taxon>
        <taxon>Erysipelotrichia</taxon>
        <taxon>Erysipelotrichales</taxon>
        <taxon>Turicibacteraceae</taxon>
        <taxon>Turicibacter</taxon>
    </lineage>
</organism>
<dbReference type="PIRSF" id="PIRSF005962">
    <property type="entry name" value="Pept_M20D_amidohydro"/>
    <property type="match status" value="1"/>
</dbReference>
<dbReference type="NCBIfam" id="TIGR01891">
    <property type="entry name" value="amidohydrolases"/>
    <property type="match status" value="1"/>
</dbReference>
<evidence type="ECO:0000256" key="1">
    <source>
        <dbReference type="ARBA" id="ARBA00022801"/>
    </source>
</evidence>
<dbReference type="Pfam" id="PF01546">
    <property type="entry name" value="Peptidase_M20"/>
    <property type="match status" value="1"/>
</dbReference>
<dbReference type="GO" id="GO:0019877">
    <property type="term" value="P:diaminopimelate biosynthetic process"/>
    <property type="evidence" value="ECO:0007669"/>
    <property type="project" value="UniProtKB-ARBA"/>
</dbReference>
<dbReference type="AlphaFoldDB" id="A0A6G2CF31"/>
<dbReference type="GO" id="GO:0046872">
    <property type="term" value="F:metal ion binding"/>
    <property type="evidence" value="ECO:0007669"/>
    <property type="project" value="UniProtKB-KW"/>
</dbReference>
<feature type="binding site" evidence="2">
    <location>
        <position position="165"/>
    </location>
    <ligand>
        <name>Mn(2+)</name>
        <dbReference type="ChEBI" id="CHEBI:29035"/>
        <label>2</label>
    </ligand>
</feature>
<accession>A0A6G2CF31</accession>
<keyword evidence="2" id="KW-0464">Manganese</keyword>
<dbReference type="InterPro" id="IPR036264">
    <property type="entry name" value="Bact_exopeptidase_dim_dom"/>
</dbReference>
<comment type="cofactor">
    <cofactor evidence="2">
        <name>Mn(2+)</name>
        <dbReference type="ChEBI" id="CHEBI:29035"/>
    </cofactor>
    <text evidence="2">The Mn(2+) ion enhances activity.</text>
</comment>
<evidence type="ECO:0000313" key="3">
    <source>
        <dbReference type="EMBL" id="MTL93946.1"/>
    </source>
</evidence>
<feature type="binding site" evidence="2">
    <location>
        <position position="139"/>
    </location>
    <ligand>
        <name>Mn(2+)</name>
        <dbReference type="ChEBI" id="CHEBI:29035"/>
        <label>2</label>
    </ligand>
</feature>
<keyword evidence="2" id="KW-0479">Metal-binding</keyword>
<dbReference type="RefSeq" id="WP_129821393.1">
    <property type="nucleotide sequence ID" value="NZ_CAJJOK010000007.1"/>
</dbReference>
<keyword evidence="1 3" id="KW-0378">Hydrolase</keyword>
<dbReference type="InterPro" id="IPR017439">
    <property type="entry name" value="Amidohydrolase"/>
</dbReference>
<dbReference type="SUPFAM" id="SSF55031">
    <property type="entry name" value="Bacterial exopeptidase dimerisation domain"/>
    <property type="match status" value="1"/>
</dbReference>
<dbReference type="InterPro" id="IPR011650">
    <property type="entry name" value="Peptidase_M20_dimer"/>
</dbReference>
<comment type="caution">
    <text evidence="3">The sequence shown here is derived from an EMBL/GenBank/DDBJ whole genome shotgun (WGS) entry which is preliminary data.</text>
</comment>
<dbReference type="PANTHER" id="PTHR11014:SF63">
    <property type="entry name" value="METALLOPEPTIDASE, PUTATIVE (AFU_ORTHOLOGUE AFUA_6G09600)-RELATED"/>
    <property type="match status" value="1"/>
</dbReference>
<feature type="binding site" evidence="2">
    <location>
        <position position="365"/>
    </location>
    <ligand>
        <name>Mn(2+)</name>
        <dbReference type="ChEBI" id="CHEBI:29035"/>
        <label>2</label>
    </ligand>
</feature>
<dbReference type="Pfam" id="PF07687">
    <property type="entry name" value="M20_dimer"/>
    <property type="match status" value="1"/>
</dbReference>
<dbReference type="Gene3D" id="3.30.70.360">
    <property type="match status" value="1"/>
</dbReference>
<reference evidence="3" key="1">
    <citation type="journal article" date="2019" name="Nat. Med.">
        <title>A library of human gut bacterial isolates paired with longitudinal multiomics data enables mechanistic microbiome research.</title>
        <authorList>
            <person name="Poyet M."/>
            <person name="Groussin M."/>
            <person name="Gibbons S.M."/>
            <person name="Avila-Pacheco J."/>
            <person name="Jiang X."/>
            <person name="Kearney S.M."/>
            <person name="Perrotta A.R."/>
            <person name="Berdy B."/>
            <person name="Zhao S."/>
            <person name="Lieberman T.D."/>
            <person name="Swanson P.K."/>
            <person name="Smith M."/>
            <person name="Roesemann S."/>
            <person name="Alexander J.E."/>
            <person name="Rich S.A."/>
            <person name="Livny J."/>
            <person name="Vlamakis H."/>
            <person name="Clish C."/>
            <person name="Bullock K."/>
            <person name="Deik A."/>
            <person name="Scott J."/>
            <person name="Pierce K.A."/>
            <person name="Xavier R.J."/>
            <person name="Alm E.J."/>
        </authorList>
    </citation>
    <scope>NUCLEOTIDE SEQUENCE</scope>
    <source>
        <strain evidence="3">BIOML-A179</strain>
    </source>
</reference>
<name>A0A6G2CF31_9FIRM</name>
<dbReference type="GO" id="GO:0050118">
    <property type="term" value="F:N-acetyldiaminopimelate deacetylase activity"/>
    <property type="evidence" value="ECO:0007669"/>
    <property type="project" value="UniProtKB-ARBA"/>
</dbReference>
<dbReference type="Gene3D" id="3.40.630.10">
    <property type="entry name" value="Zn peptidases"/>
    <property type="match status" value="1"/>
</dbReference>
<dbReference type="FunFam" id="3.30.70.360:FF:000001">
    <property type="entry name" value="N-acetyldiaminopimelate deacetylase"/>
    <property type="match status" value="1"/>
</dbReference>
<dbReference type="PANTHER" id="PTHR11014">
    <property type="entry name" value="PEPTIDASE M20 FAMILY MEMBER"/>
    <property type="match status" value="1"/>
</dbReference>
<sequence>MKQKVKEMVDAIYPTLVEIRRDFHRHPELGLEEYRTSSKIKSYLKETGIKIDQLIGETGIVGLIEGASDGKTIGLRADIDALPIQEVNKTDYISLNPGKMHACGHDVHTTILLGTAFVLQSLKDEFKGNVKLFFQPAEETVGGAKTMIEAGCLENPHVEHCLGLHVRPTLQVGEIGFHYGKCHAASDTLTIKVQGKQAHGAYPQDGIDAIVIASNIILALQTIVSRNLSPFNSAVISLGMIEGGSAGNIVCNDVTIRGTLRTLDLETRTFMKKRIVEVVESTGKAYGGNAFVEIEEGYAPLINDNYIVDEVKEVATDLLGETNIVIFDHPSLGVEDFAYFAQAVPSCFYSLGTSNKKKGIEATLHENTFDIDEEAIKVGVCLQVLSTLKLLQN</sequence>
<feature type="binding site" evidence="2">
    <location>
        <position position="103"/>
    </location>
    <ligand>
        <name>Mn(2+)</name>
        <dbReference type="ChEBI" id="CHEBI:29035"/>
        <label>2</label>
    </ligand>
</feature>
<dbReference type="CDD" id="cd03886">
    <property type="entry name" value="M20_Acy1"/>
    <property type="match status" value="1"/>
</dbReference>
<proteinExistence type="predicted"/>
<dbReference type="EMBL" id="WMQV01000008">
    <property type="protein sequence ID" value="MTL93946.1"/>
    <property type="molecule type" value="Genomic_DNA"/>
</dbReference>
<evidence type="ECO:0000256" key="2">
    <source>
        <dbReference type="PIRSR" id="PIRSR005962-1"/>
    </source>
</evidence>